<evidence type="ECO:0000256" key="5">
    <source>
        <dbReference type="ARBA" id="ARBA00022692"/>
    </source>
</evidence>
<gene>
    <name evidence="9" type="primary">lnt</name>
    <name evidence="11" type="ORF">ABIE08_003517</name>
</gene>
<keyword evidence="3 9" id="KW-1003">Cell membrane</keyword>
<dbReference type="PANTHER" id="PTHR38686">
    <property type="entry name" value="APOLIPOPROTEIN N-ACYLTRANSFERASE"/>
    <property type="match status" value="1"/>
</dbReference>
<accession>A0ABV2R3G9</accession>
<dbReference type="HAMAP" id="MF_01148">
    <property type="entry name" value="Lnt"/>
    <property type="match status" value="1"/>
</dbReference>
<comment type="catalytic activity">
    <reaction evidence="9">
        <text>N-terminal S-1,2-diacyl-sn-glyceryl-L-cysteinyl-[lipoprotein] + a glycerophospholipid = N-acyl-S-1,2-diacyl-sn-glyceryl-L-cysteinyl-[lipoprotein] + a 2-acyl-sn-glycero-3-phospholipid + H(+)</text>
        <dbReference type="Rhea" id="RHEA:48228"/>
        <dbReference type="Rhea" id="RHEA-COMP:14681"/>
        <dbReference type="Rhea" id="RHEA-COMP:14684"/>
        <dbReference type="ChEBI" id="CHEBI:15378"/>
        <dbReference type="ChEBI" id="CHEBI:136912"/>
        <dbReference type="ChEBI" id="CHEBI:140656"/>
        <dbReference type="ChEBI" id="CHEBI:140657"/>
        <dbReference type="ChEBI" id="CHEBI:140660"/>
        <dbReference type="EC" id="2.3.1.269"/>
    </reaction>
</comment>
<dbReference type="InterPro" id="IPR004563">
    <property type="entry name" value="Apolipo_AcylTrfase"/>
</dbReference>
<keyword evidence="7 9" id="KW-0472">Membrane</keyword>
<dbReference type="SUPFAM" id="SSF56317">
    <property type="entry name" value="Carbon-nitrogen hydrolase"/>
    <property type="match status" value="1"/>
</dbReference>
<evidence type="ECO:0000313" key="11">
    <source>
        <dbReference type="EMBL" id="MET4635566.1"/>
    </source>
</evidence>
<dbReference type="InterPro" id="IPR045378">
    <property type="entry name" value="LNT_N"/>
</dbReference>
<comment type="caution">
    <text evidence="11">The sequence shown here is derived from an EMBL/GenBank/DDBJ whole genome shotgun (WGS) entry which is preliminary data.</text>
</comment>
<feature type="transmembrane region" description="Helical" evidence="9">
    <location>
        <begin position="520"/>
        <end position="539"/>
    </location>
</feature>
<feature type="domain" description="CN hydrolase" evidence="10">
    <location>
        <begin position="256"/>
        <end position="507"/>
    </location>
</feature>
<comment type="function">
    <text evidence="9">Catalyzes the phospholipid dependent N-acylation of the N-terminal cysteine of apolipoprotein, the last step in lipoprotein maturation.</text>
</comment>
<keyword evidence="5 9" id="KW-0812">Transmembrane</keyword>
<dbReference type="Gene3D" id="3.60.110.10">
    <property type="entry name" value="Carbon-nitrogen hydrolase"/>
    <property type="match status" value="1"/>
</dbReference>
<feature type="transmembrane region" description="Helical" evidence="9">
    <location>
        <begin position="45"/>
        <end position="63"/>
    </location>
</feature>
<dbReference type="Pfam" id="PF20154">
    <property type="entry name" value="LNT_N"/>
    <property type="match status" value="1"/>
</dbReference>
<feature type="transmembrane region" description="Helical" evidence="9">
    <location>
        <begin position="220"/>
        <end position="242"/>
    </location>
</feature>
<sequence length="545" mass="59091">MAIRSNSLAAPGRPRIGLLARGWRQIAVAILAGAASALALPPLGWFPVLWITLPVFVLLLDDAPARPDAAPLARFRAGFAVGWSFGFGYFVGGLWWIGAAFLVDAAAFAWLMPAAVLALPAGLALFWGLGAGVARLFWAPDWSRLVMLAMALSLTEWLRGHILTGFPWNAFGYAMMPSPVLMQIASWIGIWGVTFFAFLIAAAPVLWFSRDPAYRFADRCAFFALAALFLANVGFGVARLSAADDATVPNIRLRLVQPRIAQDEKWASGRDDEILGRYLSLSATGMEDGKPAPFTHLIWPETAFPFLLDQNPNALAAIGALLPEGSTLITGAARAEAVVGEEVEARVFNSLQVIDSDGFIRQSYDKVHLVPFGEYLPLEAIFRRLGISQMIALPGGFAAGDRRLTLDLPNAPSFSPLICYEIIFPGSVVDAGNRPAWIVNLTNDGWFGDTPGPWQHLQQSVVRAVEEGLPVVRAANSGVSAIIDPYGRVRAQRGVEMVAVLDGALPVALRPTIYSKYRDSLYFALMILALVVVSTRGFTRTKQRN</sequence>
<evidence type="ECO:0000256" key="7">
    <source>
        <dbReference type="ARBA" id="ARBA00023136"/>
    </source>
</evidence>
<dbReference type="NCBIfam" id="TIGR00546">
    <property type="entry name" value="lnt"/>
    <property type="match status" value="1"/>
</dbReference>
<evidence type="ECO:0000256" key="9">
    <source>
        <dbReference type="HAMAP-Rule" id="MF_01148"/>
    </source>
</evidence>
<dbReference type="Proteomes" id="UP001549321">
    <property type="component" value="Unassembled WGS sequence"/>
</dbReference>
<dbReference type="GO" id="GO:0016746">
    <property type="term" value="F:acyltransferase activity"/>
    <property type="evidence" value="ECO:0007669"/>
    <property type="project" value="UniProtKB-KW"/>
</dbReference>
<keyword evidence="4 9" id="KW-0808">Transferase</keyword>
<comment type="pathway">
    <text evidence="9">Protein modification; lipoprotein biosynthesis (N-acyl transfer).</text>
</comment>
<organism evidence="11 12">
    <name type="scientific">Kaistia defluvii</name>
    <dbReference type="NCBI Taxonomy" id="410841"/>
    <lineage>
        <taxon>Bacteria</taxon>
        <taxon>Pseudomonadati</taxon>
        <taxon>Pseudomonadota</taxon>
        <taxon>Alphaproteobacteria</taxon>
        <taxon>Hyphomicrobiales</taxon>
        <taxon>Kaistiaceae</taxon>
        <taxon>Kaistia</taxon>
    </lineage>
</organism>
<feature type="transmembrane region" description="Helical" evidence="9">
    <location>
        <begin position="145"/>
        <end position="164"/>
    </location>
</feature>
<dbReference type="Pfam" id="PF00795">
    <property type="entry name" value="CN_hydrolase"/>
    <property type="match status" value="1"/>
</dbReference>
<feature type="transmembrane region" description="Helical" evidence="9">
    <location>
        <begin position="110"/>
        <end position="138"/>
    </location>
</feature>
<keyword evidence="8 9" id="KW-0012">Acyltransferase</keyword>
<dbReference type="InterPro" id="IPR003010">
    <property type="entry name" value="C-N_Hydrolase"/>
</dbReference>
<dbReference type="CDD" id="cd07571">
    <property type="entry name" value="ALP_N-acyl_transferase"/>
    <property type="match status" value="1"/>
</dbReference>
<evidence type="ECO:0000313" key="12">
    <source>
        <dbReference type="Proteomes" id="UP001549321"/>
    </source>
</evidence>
<dbReference type="PANTHER" id="PTHR38686:SF1">
    <property type="entry name" value="APOLIPOPROTEIN N-ACYLTRANSFERASE"/>
    <property type="match status" value="1"/>
</dbReference>
<keyword evidence="12" id="KW-1185">Reference proteome</keyword>
<keyword evidence="6 9" id="KW-1133">Transmembrane helix</keyword>
<dbReference type="PROSITE" id="PS50263">
    <property type="entry name" value="CN_HYDROLASE"/>
    <property type="match status" value="1"/>
</dbReference>
<evidence type="ECO:0000256" key="4">
    <source>
        <dbReference type="ARBA" id="ARBA00022679"/>
    </source>
</evidence>
<evidence type="ECO:0000256" key="2">
    <source>
        <dbReference type="ARBA" id="ARBA00010065"/>
    </source>
</evidence>
<feature type="transmembrane region" description="Helical" evidence="9">
    <location>
        <begin position="184"/>
        <end position="208"/>
    </location>
</feature>
<evidence type="ECO:0000256" key="8">
    <source>
        <dbReference type="ARBA" id="ARBA00023315"/>
    </source>
</evidence>
<dbReference type="EC" id="2.3.1.269" evidence="9"/>
<dbReference type="InterPro" id="IPR036526">
    <property type="entry name" value="C-N_Hydrolase_sf"/>
</dbReference>
<comment type="subcellular location">
    <subcellularLocation>
        <location evidence="1 9">Cell membrane</location>
        <topology evidence="1 9">Multi-pass membrane protein</topology>
    </subcellularLocation>
</comment>
<proteinExistence type="inferred from homology"/>
<dbReference type="EMBL" id="JBEPSM010000003">
    <property type="protein sequence ID" value="MET4635566.1"/>
    <property type="molecule type" value="Genomic_DNA"/>
</dbReference>
<evidence type="ECO:0000256" key="1">
    <source>
        <dbReference type="ARBA" id="ARBA00004651"/>
    </source>
</evidence>
<protein>
    <recommendedName>
        <fullName evidence="9">Apolipoprotein N-acyltransferase</fullName>
        <shortName evidence="9">ALP N-acyltransferase</shortName>
        <ecNumber evidence="9">2.3.1.269</ecNumber>
    </recommendedName>
</protein>
<evidence type="ECO:0000259" key="10">
    <source>
        <dbReference type="PROSITE" id="PS50263"/>
    </source>
</evidence>
<comment type="similarity">
    <text evidence="2 9">Belongs to the CN hydrolase family. Apolipoprotein N-acyltransferase subfamily.</text>
</comment>
<evidence type="ECO:0000256" key="6">
    <source>
        <dbReference type="ARBA" id="ARBA00022989"/>
    </source>
</evidence>
<name>A0ABV2R3G9_9HYPH</name>
<evidence type="ECO:0000256" key="3">
    <source>
        <dbReference type="ARBA" id="ARBA00022475"/>
    </source>
</evidence>
<feature type="transmembrane region" description="Helical" evidence="9">
    <location>
        <begin position="75"/>
        <end position="98"/>
    </location>
</feature>
<dbReference type="RefSeq" id="WP_354553042.1">
    <property type="nucleotide sequence ID" value="NZ_JBEPSM010000003.1"/>
</dbReference>
<reference evidence="11 12" key="1">
    <citation type="submission" date="2024-06" db="EMBL/GenBank/DDBJ databases">
        <title>Sorghum-associated microbial communities from plants grown in Nebraska, USA.</title>
        <authorList>
            <person name="Schachtman D."/>
        </authorList>
    </citation>
    <scope>NUCLEOTIDE SEQUENCE [LARGE SCALE GENOMIC DNA]</scope>
    <source>
        <strain evidence="11 12">3207</strain>
    </source>
</reference>